<evidence type="ECO:0000313" key="2">
    <source>
        <dbReference type="EMBL" id="EUD63989.1"/>
    </source>
</evidence>
<feature type="compositionally biased region" description="Low complexity" evidence="1">
    <location>
        <begin position="284"/>
        <end position="300"/>
    </location>
</feature>
<dbReference type="RefSeq" id="XP_008819424.1">
    <property type="nucleotide sequence ID" value="XM_008821202.1"/>
</dbReference>
<keyword evidence="3" id="KW-1185">Reference proteome</keyword>
<evidence type="ECO:0000313" key="3">
    <source>
        <dbReference type="Proteomes" id="UP000030640"/>
    </source>
</evidence>
<reference evidence="2 3" key="1">
    <citation type="submission" date="2013-02" db="EMBL/GenBank/DDBJ databases">
        <title>The Genome Sequence of Plasmodium inui San Antonio 1.</title>
        <authorList>
            <consortium name="The Broad Institute Genome Sequencing Platform"/>
            <consortium name="The Broad Institute Genome Sequencing Center for Infectious Disease"/>
            <person name="Neafsey D."/>
            <person name="Cheeseman I."/>
            <person name="Volkman S."/>
            <person name="Adams J."/>
            <person name="Walker B."/>
            <person name="Young S.K."/>
            <person name="Zeng Q."/>
            <person name="Gargeya S."/>
            <person name="Fitzgerald M."/>
            <person name="Haas B."/>
            <person name="Abouelleil A."/>
            <person name="Alvarado L."/>
            <person name="Arachchi H.M."/>
            <person name="Berlin A.M."/>
            <person name="Chapman S.B."/>
            <person name="Dewar J."/>
            <person name="Goldberg J."/>
            <person name="Griggs A."/>
            <person name="Gujja S."/>
            <person name="Hansen M."/>
            <person name="Howarth C."/>
            <person name="Imamovic A."/>
            <person name="Larimer J."/>
            <person name="McCowan C."/>
            <person name="Murphy C."/>
            <person name="Neiman D."/>
            <person name="Pearson M."/>
            <person name="Priest M."/>
            <person name="Roberts A."/>
            <person name="Saif S."/>
            <person name="Shea T."/>
            <person name="Sisk P."/>
            <person name="Sykes S."/>
            <person name="Wortman J."/>
            <person name="Nusbaum C."/>
            <person name="Birren B."/>
        </authorList>
    </citation>
    <scope>NUCLEOTIDE SEQUENCE [LARGE SCALE GENOMIC DNA]</scope>
    <source>
        <strain evidence="2 3">San Antonio 1</strain>
    </source>
</reference>
<dbReference type="VEuPathDB" id="PlasmoDB:C922_05631"/>
<name>W7A4F8_9APIC</name>
<feature type="region of interest" description="Disordered" evidence="1">
    <location>
        <begin position="279"/>
        <end position="323"/>
    </location>
</feature>
<protein>
    <submittedName>
        <fullName evidence="2">Uncharacterized protein</fullName>
    </submittedName>
</protein>
<proteinExistence type="predicted"/>
<organism evidence="2 3">
    <name type="scientific">Plasmodium inui San Antonio 1</name>
    <dbReference type="NCBI Taxonomy" id="1237626"/>
    <lineage>
        <taxon>Eukaryota</taxon>
        <taxon>Sar</taxon>
        <taxon>Alveolata</taxon>
        <taxon>Apicomplexa</taxon>
        <taxon>Aconoidasida</taxon>
        <taxon>Haemosporida</taxon>
        <taxon>Plasmodiidae</taxon>
        <taxon>Plasmodium</taxon>
        <taxon>Plasmodium (Plasmodium)</taxon>
    </lineage>
</organism>
<sequence length="323" mass="35785">MTLKFTDYIEQKILGIGPRGKCPNSDSSSREFCIFEAPRNNQEAKYLAPYQEGKVGGQSTQTRGNLWWYSRGICIGLEAWWAGLKQQPDQGKTYYGESCKPKKAQARAMGTATGSDCEIPSQNLQWAQWHKRREISTWNPSARYLGVCMDIVSMILENFQMYTPKRPKEATGLNTDPCQALYESLEKWGGGRKGCAYNGRLGKDLYEVVTELFYGDDQGEKNVYCKLLPRGDQASQDSGGKYKLEVQKGYEFKTCSAGADACEQLEEYKNSVAESLHEGGVPDSLISSATSTSSYAGSFSRADAGNGQRNSGVSANEDDMSEH</sequence>
<dbReference type="EMBL" id="KI965575">
    <property type="protein sequence ID" value="EUD63989.1"/>
    <property type="molecule type" value="Genomic_DNA"/>
</dbReference>
<gene>
    <name evidence="2" type="ORF">C922_05631</name>
</gene>
<evidence type="ECO:0000256" key="1">
    <source>
        <dbReference type="SAM" id="MobiDB-lite"/>
    </source>
</evidence>
<accession>W7A4F8</accession>
<dbReference type="GeneID" id="20040905"/>
<dbReference type="AlphaFoldDB" id="W7A4F8"/>
<dbReference type="Proteomes" id="UP000030640">
    <property type="component" value="Unassembled WGS sequence"/>
</dbReference>